<dbReference type="AlphaFoldDB" id="A0A1M6KBE5"/>
<dbReference type="NCBIfam" id="TIGR02914">
    <property type="entry name" value="EpsI_fam"/>
    <property type="match status" value="1"/>
</dbReference>
<name>A0A1M6KBE5_MALRU</name>
<dbReference type="InterPro" id="IPR014263">
    <property type="entry name" value="Methanolan_biosynth_EpsI"/>
</dbReference>
<evidence type="ECO:0000313" key="4">
    <source>
        <dbReference type="Proteomes" id="UP000184171"/>
    </source>
</evidence>
<feature type="domain" description="Methanolan biosynthesis EpsI" evidence="2">
    <location>
        <begin position="8"/>
        <end position="206"/>
    </location>
</feature>
<dbReference type="RefSeq" id="WP_084092092.1">
    <property type="nucleotide sequence ID" value="NZ_FQZT01000010.1"/>
</dbReference>
<dbReference type="Proteomes" id="UP000184171">
    <property type="component" value="Unassembled WGS sequence"/>
</dbReference>
<evidence type="ECO:0000313" key="3">
    <source>
        <dbReference type="EMBL" id="SHJ56305.1"/>
    </source>
</evidence>
<feature type="chain" id="PRO_5012522668" evidence="1">
    <location>
        <begin position="24"/>
        <end position="210"/>
    </location>
</feature>
<evidence type="ECO:0000256" key="1">
    <source>
        <dbReference type="SAM" id="SignalP"/>
    </source>
</evidence>
<dbReference type="Pfam" id="PF11984">
    <property type="entry name" value="DUF3485"/>
    <property type="match status" value="1"/>
</dbReference>
<gene>
    <name evidence="3" type="ORF">SAMN02745165_02656</name>
</gene>
<accession>A0A1M6KBE5</accession>
<reference evidence="3 4" key="1">
    <citation type="submission" date="2016-11" db="EMBL/GenBank/DDBJ databases">
        <authorList>
            <person name="Jaros S."/>
            <person name="Januszkiewicz K."/>
            <person name="Wedrychowicz H."/>
        </authorList>
    </citation>
    <scope>NUCLEOTIDE SEQUENCE [LARGE SCALE GENOMIC DNA]</scope>
    <source>
        <strain evidence="3 4">DSM 5091</strain>
    </source>
</reference>
<feature type="signal peptide" evidence="1">
    <location>
        <begin position="1"/>
        <end position="23"/>
    </location>
</feature>
<protein>
    <submittedName>
        <fullName evidence="3">EpsI family protein</fullName>
    </submittedName>
</protein>
<evidence type="ECO:0000259" key="2">
    <source>
        <dbReference type="Pfam" id="PF11984"/>
    </source>
</evidence>
<keyword evidence="1" id="KW-0732">Signal</keyword>
<dbReference type="EMBL" id="FQZT01000010">
    <property type="protein sequence ID" value="SHJ56305.1"/>
    <property type="molecule type" value="Genomic_DNA"/>
</dbReference>
<dbReference type="STRING" id="1122189.SAMN02745165_02656"/>
<sequence length="210" mass="23925">MIKTWRFLLLYAVLALAAAYVYARSEVAVPVNQPLDLFPQKVGAWQMTGQARFDERTLEVLRPADYLSRSYRNTDGEQVSLYIGYHDGGPDSGAIHSPRQCLPGSGWNRLDSRVAEVKIAGETVPYVQAIYQKDAEKQLFLYWFQLRDAIVTDEYRMKIEQVKNSIIANRRDSSFIRLSVMATDRVDKAIAVGEKFIHDFYPAITSALPR</sequence>
<organism evidence="3 4">
    <name type="scientific">Malonomonas rubra DSM 5091</name>
    <dbReference type="NCBI Taxonomy" id="1122189"/>
    <lineage>
        <taxon>Bacteria</taxon>
        <taxon>Pseudomonadati</taxon>
        <taxon>Thermodesulfobacteriota</taxon>
        <taxon>Desulfuromonadia</taxon>
        <taxon>Desulfuromonadales</taxon>
        <taxon>Geopsychrobacteraceae</taxon>
        <taxon>Malonomonas</taxon>
    </lineage>
</organism>
<proteinExistence type="predicted"/>
<dbReference type="OrthoDB" id="9797363at2"/>
<keyword evidence="4" id="KW-1185">Reference proteome</keyword>